<reference evidence="2" key="1">
    <citation type="journal article" date="2014" name="Front. Microbiol.">
        <title>High frequency of phylogenetically diverse reductive dehalogenase-homologous genes in deep subseafloor sedimentary metagenomes.</title>
        <authorList>
            <person name="Kawai M."/>
            <person name="Futagami T."/>
            <person name="Toyoda A."/>
            <person name="Takaki Y."/>
            <person name="Nishi S."/>
            <person name="Hori S."/>
            <person name="Arai W."/>
            <person name="Tsubouchi T."/>
            <person name="Morono Y."/>
            <person name="Uchiyama I."/>
            <person name="Ito T."/>
            <person name="Fujiyama A."/>
            <person name="Inagaki F."/>
            <person name="Takami H."/>
        </authorList>
    </citation>
    <scope>NUCLEOTIDE SEQUENCE</scope>
    <source>
        <strain evidence="2">Expedition CK06-06</strain>
    </source>
</reference>
<dbReference type="PANTHER" id="PTHR33295:SF18">
    <property type="entry name" value="AAA+ ATPASE DOMAIN-CONTAINING PROTEIN"/>
    <property type="match status" value="1"/>
</dbReference>
<dbReference type="EMBL" id="BARS01002178">
    <property type="protein sequence ID" value="GAF82366.1"/>
    <property type="molecule type" value="Genomic_DNA"/>
</dbReference>
<dbReference type="Pfam" id="PF13635">
    <property type="entry name" value="DUF4143"/>
    <property type="match status" value="1"/>
</dbReference>
<dbReference type="PANTHER" id="PTHR33295">
    <property type="entry name" value="ATPASE"/>
    <property type="match status" value="1"/>
</dbReference>
<dbReference type="InterPro" id="IPR025420">
    <property type="entry name" value="DUF4143"/>
</dbReference>
<evidence type="ECO:0000313" key="2">
    <source>
        <dbReference type="EMBL" id="GAF82366.1"/>
    </source>
</evidence>
<evidence type="ECO:0000259" key="1">
    <source>
        <dbReference type="Pfam" id="PF13635"/>
    </source>
</evidence>
<name>X0T4T6_9ZZZZ</name>
<sequence length="190" mass="21606">MHMALPILKHIGSPVDWKKLAEETGIGSHHTAHDYISILSDSYILYFLQALDVNKNLPKLRKGKKIYPFDPVISTVLRTYHPHLRVEDSMLIEAVVGSHLLRKSRFVSSGLSSISDLFYWQSKAGKEVDFVFLDQGGLQPVEVKYQNHVTLRDSITMIRHFNNGLLLSKKDFEVGSNALMLPVSWFLAMI</sequence>
<gene>
    <name evidence="2" type="ORF">S01H1_04088</name>
</gene>
<feature type="domain" description="DUF4143" evidence="1">
    <location>
        <begin position="8"/>
        <end position="145"/>
    </location>
</feature>
<accession>X0T4T6</accession>
<dbReference type="AlphaFoldDB" id="X0T4T6"/>
<organism evidence="2">
    <name type="scientific">marine sediment metagenome</name>
    <dbReference type="NCBI Taxonomy" id="412755"/>
    <lineage>
        <taxon>unclassified sequences</taxon>
        <taxon>metagenomes</taxon>
        <taxon>ecological metagenomes</taxon>
    </lineage>
</organism>
<proteinExistence type="predicted"/>
<comment type="caution">
    <text evidence="2">The sequence shown here is derived from an EMBL/GenBank/DDBJ whole genome shotgun (WGS) entry which is preliminary data.</text>
</comment>
<protein>
    <recommendedName>
        <fullName evidence="1">DUF4143 domain-containing protein</fullName>
    </recommendedName>
</protein>